<feature type="domain" description="NadR/Ttd14 AAA" evidence="1">
    <location>
        <begin position="181"/>
        <end position="331"/>
    </location>
</feature>
<dbReference type="Proteomes" id="UP000516404">
    <property type="component" value="Chromosome"/>
</dbReference>
<dbReference type="InterPro" id="IPR052735">
    <property type="entry name" value="NAD_biosynth-regulator"/>
</dbReference>
<gene>
    <name evidence="2" type="ORF">IDM49_10050</name>
</gene>
<accession>A0A7H2BCZ4</accession>
<dbReference type="PANTHER" id="PTHR37512:SF1">
    <property type="entry name" value="NADR_TTD14 AAA DOMAIN-CONTAINING PROTEIN"/>
    <property type="match status" value="1"/>
</dbReference>
<dbReference type="Gene3D" id="3.40.50.300">
    <property type="entry name" value="P-loop containing nucleotide triphosphate hydrolases"/>
    <property type="match status" value="1"/>
</dbReference>
<dbReference type="SUPFAM" id="SSF52540">
    <property type="entry name" value="P-loop containing nucleoside triphosphate hydrolases"/>
    <property type="match status" value="1"/>
</dbReference>
<dbReference type="Gene3D" id="3.40.50.620">
    <property type="entry name" value="HUPs"/>
    <property type="match status" value="1"/>
</dbReference>
<dbReference type="SUPFAM" id="SSF52374">
    <property type="entry name" value="Nucleotidylyl transferase"/>
    <property type="match status" value="1"/>
</dbReference>
<dbReference type="GeneID" id="96624580"/>
<protein>
    <submittedName>
        <fullName evidence="2">AAA family ATPase</fullName>
    </submittedName>
</protein>
<sequence length="375" mass="41327">MLYKKQLTGTGVGVVVGSFAPLHRAHIDTILRAKKENDGGALVIVAGHEHDAGSHAGMTHIKRYRYVSEYFKNDPLVIVDFATVTDSELPAQIVEELCEKHVQATATRTWYDAENDARVQHLAQDAGGKLVHASTFSARTGTECSEDCSDDALTSERILENPLHYWDFIAPPFRRFFTKNVLVMGAASGGKTTLIEDLAKLYIAPYSYEYARVYQVEANIRDEDYDLLDYQNVFTGQYQLNREVIDNPGNRGLALMDTDAMVTKCYAALSAADPASALTMDDWTTALKPMADSLIAKARWDLILFIPPVSQASYTDDGFRSQTNNTDAYLTEISGLMLEEVKAAGLENKLVSLTGNGYAARYEQAKAAINAVLAN</sequence>
<dbReference type="InterPro" id="IPR027417">
    <property type="entry name" value="P-loop_NTPase"/>
</dbReference>
<name>A0A7H2BCZ4_9MICC</name>
<evidence type="ECO:0000259" key="1">
    <source>
        <dbReference type="Pfam" id="PF13521"/>
    </source>
</evidence>
<organism evidence="2 3">
    <name type="scientific">Rothia terrae</name>
    <dbReference type="NCBI Taxonomy" id="396015"/>
    <lineage>
        <taxon>Bacteria</taxon>
        <taxon>Bacillati</taxon>
        <taxon>Actinomycetota</taxon>
        <taxon>Actinomycetes</taxon>
        <taxon>Micrococcales</taxon>
        <taxon>Micrococcaceae</taxon>
        <taxon>Rothia</taxon>
    </lineage>
</organism>
<dbReference type="InterPro" id="IPR038727">
    <property type="entry name" value="NadR/Ttd14_AAA_dom"/>
</dbReference>
<dbReference type="Pfam" id="PF13521">
    <property type="entry name" value="AAA_28"/>
    <property type="match status" value="1"/>
</dbReference>
<dbReference type="AlphaFoldDB" id="A0A7H2BCZ4"/>
<dbReference type="KEGG" id="rter:IDM49_10050"/>
<dbReference type="EMBL" id="CP061539">
    <property type="protein sequence ID" value="QNV37540.1"/>
    <property type="molecule type" value="Genomic_DNA"/>
</dbReference>
<dbReference type="InterPro" id="IPR014729">
    <property type="entry name" value="Rossmann-like_a/b/a_fold"/>
</dbReference>
<dbReference type="PANTHER" id="PTHR37512">
    <property type="entry name" value="TRIFUNCTIONAL NAD BIOSYNTHESIS/REGULATOR PROTEIN NADR"/>
    <property type="match status" value="1"/>
</dbReference>
<keyword evidence="3" id="KW-1185">Reference proteome</keyword>
<evidence type="ECO:0000313" key="3">
    <source>
        <dbReference type="Proteomes" id="UP000516404"/>
    </source>
</evidence>
<dbReference type="RefSeq" id="WP_190724401.1">
    <property type="nucleotide sequence ID" value="NZ_CP061539.1"/>
</dbReference>
<reference evidence="2 3" key="1">
    <citation type="submission" date="2020-09" db="EMBL/GenBank/DDBJ databases">
        <title>Investigation of environmental microbes.</title>
        <authorList>
            <person name="Ou Y."/>
            <person name="Kang Q."/>
        </authorList>
    </citation>
    <scope>NUCLEOTIDE SEQUENCE [LARGE SCALE GENOMIC DNA]</scope>
    <source>
        <strain evidence="2 3">KJZ-14</strain>
    </source>
</reference>
<proteinExistence type="predicted"/>
<evidence type="ECO:0000313" key="2">
    <source>
        <dbReference type="EMBL" id="QNV37540.1"/>
    </source>
</evidence>